<reference evidence="1 2" key="1">
    <citation type="submission" date="2018-03" db="EMBL/GenBank/DDBJ databases">
        <title>Marinobacter brunus sp. nov., a marine bacterium of Gamma-proteobacteria isolated from the surface seawater of the South China Sea.</title>
        <authorList>
            <person name="Cheng H."/>
            <person name="Wu Y.-H."/>
            <person name="Xamxidin M."/>
            <person name="Xu X.-W."/>
        </authorList>
    </citation>
    <scope>NUCLEOTIDE SEQUENCE [LARGE SCALE GENOMIC DNA]</scope>
    <source>
        <strain evidence="1 2">NH169-3</strain>
    </source>
</reference>
<sequence length="73" mass="8434">MRDVDIGSVGKTLKEMLQNPDPVDEDIFIKSGDGEVLGVVISEKAYEFFLEKTEEEEDRIDQETVEEFHRTKE</sequence>
<evidence type="ECO:0000313" key="2">
    <source>
        <dbReference type="Proteomes" id="UP000239866"/>
    </source>
</evidence>
<name>A0A2T1KSQ1_9GAMM</name>
<accession>A0A2T1KSQ1</accession>
<dbReference type="EMBL" id="PXNP01000012">
    <property type="protein sequence ID" value="PSF13078.1"/>
    <property type="molecule type" value="Genomic_DNA"/>
</dbReference>
<gene>
    <name evidence="1" type="ORF">C7H09_03300</name>
</gene>
<dbReference type="OrthoDB" id="7064333at2"/>
<dbReference type="RefSeq" id="WP_106761208.1">
    <property type="nucleotide sequence ID" value="NZ_PXNP01000012.1"/>
</dbReference>
<organism evidence="1 2">
    <name type="scientific">Marinobacter fuscus</name>
    <dbReference type="NCBI Taxonomy" id="2109942"/>
    <lineage>
        <taxon>Bacteria</taxon>
        <taxon>Pseudomonadati</taxon>
        <taxon>Pseudomonadota</taxon>
        <taxon>Gammaproteobacteria</taxon>
        <taxon>Pseudomonadales</taxon>
        <taxon>Marinobacteraceae</taxon>
        <taxon>Marinobacter</taxon>
    </lineage>
</organism>
<protein>
    <submittedName>
        <fullName evidence="1">Uncharacterized protein</fullName>
    </submittedName>
</protein>
<evidence type="ECO:0000313" key="1">
    <source>
        <dbReference type="EMBL" id="PSF13078.1"/>
    </source>
</evidence>
<proteinExistence type="predicted"/>
<comment type="caution">
    <text evidence="1">The sequence shown here is derived from an EMBL/GenBank/DDBJ whole genome shotgun (WGS) entry which is preliminary data.</text>
</comment>
<keyword evidence="2" id="KW-1185">Reference proteome</keyword>
<dbReference type="AlphaFoldDB" id="A0A2T1KSQ1"/>
<dbReference type="Proteomes" id="UP000239866">
    <property type="component" value="Unassembled WGS sequence"/>
</dbReference>